<evidence type="ECO:0000313" key="2">
    <source>
        <dbReference type="EMBL" id="OGZ12765.1"/>
    </source>
</evidence>
<evidence type="ECO:0000313" key="3">
    <source>
        <dbReference type="Proteomes" id="UP000178534"/>
    </source>
</evidence>
<protein>
    <recommendedName>
        <fullName evidence="1">Transposase IS116/IS110/IS902 C-terminal domain-containing protein</fullName>
    </recommendedName>
</protein>
<dbReference type="Proteomes" id="UP000178534">
    <property type="component" value="Unassembled WGS sequence"/>
</dbReference>
<proteinExistence type="predicted"/>
<gene>
    <name evidence="2" type="ORF">A2942_04790</name>
</gene>
<comment type="caution">
    <text evidence="2">The sequence shown here is derived from an EMBL/GenBank/DDBJ whole genome shotgun (WGS) entry which is preliminary data.</text>
</comment>
<dbReference type="GO" id="GO:0004803">
    <property type="term" value="F:transposase activity"/>
    <property type="evidence" value="ECO:0007669"/>
    <property type="project" value="InterPro"/>
</dbReference>
<dbReference type="GO" id="GO:0006313">
    <property type="term" value="P:DNA transposition"/>
    <property type="evidence" value="ECO:0007669"/>
    <property type="project" value="InterPro"/>
</dbReference>
<dbReference type="EMBL" id="MHLP01000019">
    <property type="protein sequence ID" value="OGZ12765.1"/>
    <property type="molecule type" value="Genomic_DNA"/>
</dbReference>
<dbReference type="PANTHER" id="PTHR33055">
    <property type="entry name" value="TRANSPOSASE FOR INSERTION SEQUENCE ELEMENT IS1111A"/>
    <property type="match status" value="1"/>
</dbReference>
<dbReference type="InterPro" id="IPR003346">
    <property type="entry name" value="Transposase_20"/>
</dbReference>
<name>A0A1G2DGK1_9BACT</name>
<dbReference type="Pfam" id="PF02371">
    <property type="entry name" value="Transposase_20"/>
    <property type="match status" value="1"/>
</dbReference>
<reference evidence="2 3" key="1">
    <citation type="journal article" date="2016" name="Nat. Commun.">
        <title>Thousands of microbial genomes shed light on interconnected biogeochemical processes in an aquifer system.</title>
        <authorList>
            <person name="Anantharaman K."/>
            <person name="Brown C.T."/>
            <person name="Hug L.A."/>
            <person name="Sharon I."/>
            <person name="Castelle C.J."/>
            <person name="Probst A.J."/>
            <person name="Thomas B.C."/>
            <person name="Singh A."/>
            <person name="Wilkins M.J."/>
            <person name="Karaoz U."/>
            <person name="Brodie E.L."/>
            <person name="Williams K.H."/>
            <person name="Hubbard S.S."/>
            <person name="Banfield J.F."/>
        </authorList>
    </citation>
    <scope>NUCLEOTIDE SEQUENCE [LARGE SCALE GENOMIC DNA]</scope>
</reference>
<accession>A0A1G2DGK1</accession>
<sequence>MIELLLLLEELTDHITPLEKRIEKEAKTNPLAKLLMTMNAVGPITAVTVVAEVGDFGRFKSAEALASYSGLVPSQRSSGQSVRFGHITKQGSRLLRSVMVEAALRIRPTHDAQLTEFLDRLKPKCGAKRARVALARKMLTIMWYMVRDHAPYKERVLSSHHDTKRDDLVKAF</sequence>
<organism evidence="2 3">
    <name type="scientific">Candidatus Lloydbacteria bacterium RIFCSPLOWO2_01_FULL_50_20</name>
    <dbReference type="NCBI Taxonomy" id="1798665"/>
    <lineage>
        <taxon>Bacteria</taxon>
        <taxon>Candidatus Lloydiibacteriota</taxon>
    </lineage>
</organism>
<dbReference type="GO" id="GO:0003677">
    <property type="term" value="F:DNA binding"/>
    <property type="evidence" value="ECO:0007669"/>
    <property type="project" value="InterPro"/>
</dbReference>
<dbReference type="AlphaFoldDB" id="A0A1G2DGK1"/>
<dbReference type="STRING" id="1798665.A2942_04790"/>
<evidence type="ECO:0000259" key="1">
    <source>
        <dbReference type="Pfam" id="PF02371"/>
    </source>
</evidence>
<dbReference type="NCBIfam" id="NF033542">
    <property type="entry name" value="transpos_IS110"/>
    <property type="match status" value="1"/>
</dbReference>
<dbReference type="PANTHER" id="PTHR33055:SF13">
    <property type="entry name" value="TRANSPOSASE"/>
    <property type="match status" value="1"/>
</dbReference>
<dbReference type="InterPro" id="IPR047650">
    <property type="entry name" value="Transpos_IS110"/>
</dbReference>
<feature type="domain" description="Transposase IS116/IS110/IS902 C-terminal" evidence="1">
    <location>
        <begin position="32"/>
        <end position="117"/>
    </location>
</feature>